<keyword evidence="2" id="KW-0813">Transport</keyword>
<keyword evidence="4" id="KW-0029">Amino-acid transport</keyword>
<keyword evidence="6 7" id="KW-0472">Membrane</keyword>
<dbReference type="PANTHER" id="PTHR48017">
    <property type="entry name" value="OS05G0424000 PROTEIN-RELATED"/>
    <property type="match status" value="1"/>
</dbReference>
<evidence type="ECO:0000256" key="7">
    <source>
        <dbReference type="SAM" id="Phobius"/>
    </source>
</evidence>
<comment type="subcellular location">
    <subcellularLocation>
        <location evidence="1">Membrane</location>
    </subcellularLocation>
</comment>
<feature type="domain" description="Amino acid transporter transmembrane" evidence="8">
    <location>
        <begin position="10"/>
        <end position="88"/>
    </location>
</feature>
<evidence type="ECO:0000256" key="3">
    <source>
        <dbReference type="ARBA" id="ARBA00022692"/>
    </source>
</evidence>
<dbReference type="STRING" id="4072.A0A2G2Z9G3"/>
<evidence type="ECO:0000313" key="10">
    <source>
        <dbReference type="Proteomes" id="UP000222542"/>
    </source>
</evidence>
<evidence type="ECO:0000313" key="9">
    <source>
        <dbReference type="EMBL" id="PHT78636.1"/>
    </source>
</evidence>
<keyword evidence="10" id="KW-1185">Reference proteome</keyword>
<evidence type="ECO:0000256" key="1">
    <source>
        <dbReference type="ARBA" id="ARBA00004370"/>
    </source>
</evidence>
<dbReference type="GO" id="GO:0016020">
    <property type="term" value="C:membrane"/>
    <property type="evidence" value="ECO:0007669"/>
    <property type="project" value="UniProtKB-SubCell"/>
</dbReference>
<reference evidence="9 10" key="2">
    <citation type="journal article" date="2017" name="Genome Biol.">
        <title>New reference genome sequences of hot pepper reveal the massive evolution of plant disease-resistance genes by retroduplication.</title>
        <authorList>
            <person name="Kim S."/>
            <person name="Park J."/>
            <person name="Yeom S.I."/>
            <person name="Kim Y.M."/>
            <person name="Seo E."/>
            <person name="Kim K.T."/>
            <person name="Kim M.S."/>
            <person name="Lee J.M."/>
            <person name="Cheong K."/>
            <person name="Shin H.S."/>
            <person name="Kim S.B."/>
            <person name="Han K."/>
            <person name="Lee J."/>
            <person name="Park M."/>
            <person name="Lee H.A."/>
            <person name="Lee H.Y."/>
            <person name="Lee Y."/>
            <person name="Oh S."/>
            <person name="Lee J.H."/>
            <person name="Choi E."/>
            <person name="Choi E."/>
            <person name="Lee S.E."/>
            <person name="Jeon J."/>
            <person name="Kim H."/>
            <person name="Choi G."/>
            <person name="Song H."/>
            <person name="Lee J."/>
            <person name="Lee S.C."/>
            <person name="Kwon J.K."/>
            <person name="Lee H.Y."/>
            <person name="Koo N."/>
            <person name="Hong Y."/>
            <person name="Kim R.W."/>
            <person name="Kang W.H."/>
            <person name="Huh J.H."/>
            <person name="Kang B.C."/>
            <person name="Yang T.J."/>
            <person name="Lee Y.H."/>
            <person name="Bennetzen J.L."/>
            <person name="Choi D."/>
        </authorList>
    </citation>
    <scope>NUCLEOTIDE SEQUENCE [LARGE SCALE GENOMIC DNA]</scope>
    <source>
        <strain evidence="10">cv. CM334</strain>
    </source>
</reference>
<protein>
    <recommendedName>
        <fullName evidence="8">Amino acid transporter transmembrane domain-containing protein</fullName>
    </recommendedName>
</protein>
<proteinExistence type="predicted"/>
<keyword evidence="5 7" id="KW-1133">Transmembrane helix</keyword>
<name>A0A2G2Z9G3_CAPAN</name>
<comment type="caution">
    <text evidence="9">The sequence shown here is derived from an EMBL/GenBank/DDBJ whole genome shotgun (WGS) entry which is preliminary data.</text>
</comment>
<evidence type="ECO:0000259" key="8">
    <source>
        <dbReference type="Pfam" id="PF01490"/>
    </source>
</evidence>
<evidence type="ECO:0000256" key="5">
    <source>
        <dbReference type="ARBA" id="ARBA00022989"/>
    </source>
</evidence>
<feature type="transmembrane region" description="Helical" evidence="7">
    <location>
        <begin position="69"/>
        <end position="92"/>
    </location>
</feature>
<dbReference type="Gramene" id="PHT78636">
    <property type="protein sequence ID" value="PHT78636"/>
    <property type="gene ID" value="T459_16688"/>
</dbReference>
<dbReference type="EMBL" id="AYRZ02000006">
    <property type="protein sequence ID" value="PHT78636.1"/>
    <property type="molecule type" value="Genomic_DNA"/>
</dbReference>
<dbReference type="GO" id="GO:0006865">
    <property type="term" value="P:amino acid transport"/>
    <property type="evidence" value="ECO:0007669"/>
    <property type="project" value="UniProtKB-KW"/>
</dbReference>
<accession>A0A2G2Z9G3</accession>
<keyword evidence="3 7" id="KW-0812">Transmembrane</keyword>
<dbReference type="InterPro" id="IPR013057">
    <property type="entry name" value="AA_transpt_TM"/>
</dbReference>
<dbReference type="Proteomes" id="UP000222542">
    <property type="component" value="Unassembled WGS sequence"/>
</dbReference>
<evidence type="ECO:0000256" key="6">
    <source>
        <dbReference type="ARBA" id="ARBA00023136"/>
    </source>
</evidence>
<reference evidence="9 10" key="1">
    <citation type="journal article" date="2014" name="Nat. Genet.">
        <title>Genome sequence of the hot pepper provides insights into the evolution of pungency in Capsicum species.</title>
        <authorList>
            <person name="Kim S."/>
            <person name="Park M."/>
            <person name="Yeom S.I."/>
            <person name="Kim Y.M."/>
            <person name="Lee J.M."/>
            <person name="Lee H.A."/>
            <person name="Seo E."/>
            <person name="Choi J."/>
            <person name="Cheong K."/>
            <person name="Kim K.T."/>
            <person name="Jung K."/>
            <person name="Lee G.W."/>
            <person name="Oh S.K."/>
            <person name="Bae C."/>
            <person name="Kim S.B."/>
            <person name="Lee H.Y."/>
            <person name="Kim S.Y."/>
            <person name="Kim M.S."/>
            <person name="Kang B.C."/>
            <person name="Jo Y.D."/>
            <person name="Yang H.B."/>
            <person name="Jeong H.J."/>
            <person name="Kang W.H."/>
            <person name="Kwon J.K."/>
            <person name="Shin C."/>
            <person name="Lim J.Y."/>
            <person name="Park J.H."/>
            <person name="Huh J.H."/>
            <person name="Kim J.S."/>
            <person name="Kim B.D."/>
            <person name="Cohen O."/>
            <person name="Paran I."/>
            <person name="Suh M.C."/>
            <person name="Lee S.B."/>
            <person name="Kim Y.K."/>
            <person name="Shin Y."/>
            <person name="Noh S.J."/>
            <person name="Park J."/>
            <person name="Seo Y.S."/>
            <person name="Kwon S.Y."/>
            <person name="Kim H.A."/>
            <person name="Park J.M."/>
            <person name="Kim H.J."/>
            <person name="Choi S.B."/>
            <person name="Bosland P.W."/>
            <person name="Reeves G."/>
            <person name="Jo S.H."/>
            <person name="Lee B.W."/>
            <person name="Cho H.T."/>
            <person name="Choi H.S."/>
            <person name="Lee M.S."/>
            <person name="Yu Y."/>
            <person name="Do Choi Y."/>
            <person name="Park B.S."/>
            <person name="van Deynze A."/>
            <person name="Ashrafi H."/>
            <person name="Hill T."/>
            <person name="Kim W.T."/>
            <person name="Pai H.S."/>
            <person name="Ahn H.K."/>
            <person name="Yeam I."/>
            <person name="Giovannoni J.J."/>
            <person name="Rose J.K."/>
            <person name="Sorensen I."/>
            <person name="Lee S.J."/>
            <person name="Kim R.W."/>
            <person name="Choi I.Y."/>
            <person name="Choi B.S."/>
            <person name="Lim J.S."/>
            <person name="Lee Y.H."/>
            <person name="Choi D."/>
        </authorList>
    </citation>
    <scope>NUCLEOTIDE SEQUENCE [LARGE SCALE GENOMIC DNA]</scope>
    <source>
        <strain evidence="10">cv. CM334</strain>
    </source>
</reference>
<dbReference type="AlphaFoldDB" id="A0A2G2Z9G3"/>
<feature type="transmembrane region" description="Helical" evidence="7">
    <location>
        <begin position="21"/>
        <end position="49"/>
    </location>
</feature>
<evidence type="ECO:0000256" key="4">
    <source>
        <dbReference type="ARBA" id="ARBA00022970"/>
    </source>
</evidence>
<organism evidence="9 10">
    <name type="scientific">Capsicum annuum</name>
    <name type="common">Capsicum pepper</name>
    <dbReference type="NCBI Taxonomy" id="4072"/>
    <lineage>
        <taxon>Eukaryota</taxon>
        <taxon>Viridiplantae</taxon>
        <taxon>Streptophyta</taxon>
        <taxon>Embryophyta</taxon>
        <taxon>Tracheophyta</taxon>
        <taxon>Spermatophyta</taxon>
        <taxon>Magnoliopsida</taxon>
        <taxon>eudicotyledons</taxon>
        <taxon>Gunneridae</taxon>
        <taxon>Pentapetalae</taxon>
        <taxon>asterids</taxon>
        <taxon>lamiids</taxon>
        <taxon>Solanales</taxon>
        <taxon>Solanaceae</taxon>
        <taxon>Solanoideae</taxon>
        <taxon>Capsiceae</taxon>
        <taxon>Capsicum</taxon>
    </lineage>
</organism>
<evidence type="ECO:0000256" key="2">
    <source>
        <dbReference type="ARBA" id="ARBA00022448"/>
    </source>
</evidence>
<gene>
    <name evidence="9" type="ORF">T459_16688</name>
</gene>
<sequence length="103" mass="12046">MARFGVYNANYFRMLWRTAHVIVTAVIAMIFPFVNAILGLIGAASFYPLTVYFPIEMHIAQKKIPKYSFTWIWFANIELGLFDCITLCCCWIHRRPYTRCQGI</sequence>
<dbReference type="Pfam" id="PF01490">
    <property type="entry name" value="Aa_trans"/>
    <property type="match status" value="1"/>
</dbReference>